<protein>
    <recommendedName>
        <fullName evidence="4">Zincin peptidase</fullName>
    </recommendedName>
</protein>
<organism evidence="2 3">
    <name type="scientific">Parabacteroides gordonii MS-1 = DSM 23371</name>
    <dbReference type="NCBI Taxonomy" id="1203610"/>
    <lineage>
        <taxon>Bacteria</taxon>
        <taxon>Pseudomonadati</taxon>
        <taxon>Bacteroidota</taxon>
        <taxon>Bacteroidia</taxon>
        <taxon>Bacteroidales</taxon>
        <taxon>Tannerellaceae</taxon>
        <taxon>Parabacteroides</taxon>
    </lineage>
</organism>
<keyword evidence="1" id="KW-0812">Transmembrane</keyword>
<proteinExistence type="predicted"/>
<comment type="caution">
    <text evidence="2">The sequence shown here is derived from an EMBL/GenBank/DDBJ whole genome shotgun (WGS) entry which is preliminary data.</text>
</comment>
<sequence length="176" mass="20071">MIEKTFSTIKINLLSIPFTILAIGLIFSLYFQLFGNIKEEMSKLNGLVVFISFFGCIIIHELIHGLFFAKYAKEGFKNIHFGIKWKVLTPYCHCNESIKAQHYRIAILAPTIFLGFIPLIFGFIFKEINTVGLSTLMIIGGIGDFISLWMLKELNKDSMVIDHPCKIGFFYSKSTI</sequence>
<dbReference type="Proteomes" id="UP000033035">
    <property type="component" value="Unassembled WGS sequence"/>
</dbReference>
<dbReference type="STRING" id="1203610.HMPREF1536_01779"/>
<gene>
    <name evidence="2" type="ORF">HMPREF1536_01779</name>
</gene>
<evidence type="ECO:0008006" key="4">
    <source>
        <dbReference type="Google" id="ProtNLM"/>
    </source>
</evidence>
<accession>A0A0F5JK53</accession>
<feature type="transmembrane region" description="Helical" evidence="1">
    <location>
        <begin position="105"/>
        <end position="125"/>
    </location>
</feature>
<dbReference type="PATRIC" id="fig|1203610.3.peg.1826"/>
<feature type="transmembrane region" description="Helical" evidence="1">
    <location>
        <begin position="46"/>
        <end position="69"/>
    </location>
</feature>
<evidence type="ECO:0000313" key="3">
    <source>
        <dbReference type="Proteomes" id="UP000033035"/>
    </source>
</evidence>
<dbReference type="InterPro" id="IPR021683">
    <property type="entry name" value="DUF3267"/>
</dbReference>
<evidence type="ECO:0000256" key="1">
    <source>
        <dbReference type="SAM" id="Phobius"/>
    </source>
</evidence>
<feature type="transmembrane region" description="Helical" evidence="1">
    <location>
        <begin position="131"/>
        <end position="151"/>
    </location>
</feature>
<feature type="transmembrane region" description="Helical" evidence="1">
    <location>
        <begin position="12"/>
        <end position="34"/>
    </location>
</feature>
<keyword evidence="1" id="KW-1133">Transmembrane helix</keyword>
<dbReference type="Pfam" id="PF11667">
    <property type="entry name" value="DUF3267"/>
    <property type="match status" value="1"/>
</dbReference>
<dbReference type="RefSeq" id="WP_052349934.1">
    <property type="nucleotide sequence ID" value="NZ_KE386765.1"/>
</dbReference>
<reference evidence="2 3" key="1">
    <citation type="submission" date="2013-04" db="EMBL/GenBank/DDBJ databases">
        <title>The Genome Sequence of Parabacteroides gordonii DSM 23371.</title>
        <authorList>
            <consortium name="The Broad Institute Genomics Platform"/>
            <person name="Earl A."/>
            <person name="Ward D."/>
            <person name="Feldgarden M."/>
            <person name="Gevers D."/>
            <person name="Martens E."/>
            <person name="Sakamoto M."/>
            <person name="Benno Y."/>
            <person name="Suzuki N."/>
            <person name="Matsunaga N."/>
            <person name="Koshihara K."/>
            <person name="Seki M."/>
            <person name="Komiya H."/>
            <person name="Walker B."/>
            <person name="Young S."/>
            <person name="Zeng Q."/>
            <person name="Gargeya S."/>
            <person name="Fitzgerald M."/>
            <person name="Haas B."/>
            <person name="Abouelleil A."/>
            <person name="Allen A.W."/>
            <person name="Alvarado L."/>
            <person name="Arachchi H.M."/>
            <person name="Berlin A.M."/>
            <person name="Chapman S.B."/>
            <person name="Gainer-Dewar J."/>
            <person name="Goldberg J."/>
            <person name="Griggs A."/>
            <person name="Gujja S."/>
            <person name="Hansen M."/>
            <person name="Howarth C."/>
            <person name="Imamovic A."/>
            <person name="Ireland A."/>
            <person name="Larimer J."/>
            <person name="McCowan C."/>
            <person name="Murphy C."/>
            <person name="Pearson M."/>
            <person name="Poon T.W."/>
            <person name="Priest M."/>
            <person name="Roberts A."/>
            <person name="Saif S."/>
            <person name="Shea T."/>
            <person name="Sisk P."/>
            <person name="Sykes S."/>
            <person name="Wortman J."/>
            <person name="Nusbaum C."/>
            <person name="Birren B."/>
        </authorList>
    </citation>
    <scope>NUCLEOTIDE SEQUENCE [LARGE SCALE GENOMIC DNA]</scope>
    <source>
        <strain evidence="2 3">MS-1</strain>
    </source>
</reference>
<name>A0A0F5JK53_9BACT</name>
<dbReference type="EMBL" id="AQHW01000011">
    <property type="protein sequence ID" value="KKB57970.1"/>
    <property type="molecule type" value="Genomic_DNA"/>
</dbReference>
<dbReference type="HOGENOM" id="CLU_117652_0_0_10"/>
<keyword evidence="3" id="KW-1185">Reference proteome</keyword>
<evidence type="ECO:0000313" key="2">
    <source>
        <dbReference type="EMBL" id="KKB57970.1"/>
    </source>
</evidence>
<dbReference type="AlphaFoldDB" id="A0A0F5JK53"/>
<keyword evidence="1" id="KW-0472">Membrane</keyword>